<keyword evidence="1" id="KW-0560">Oxidoreductase</keyword>
<protein>
    <recommendedName>
        <fullName evidence="2">Pyruvate/ketoisovalerate oxidoreductase catalytic domain-containing protein</fullName>
    </recommendedName>
</protein>
<sequence>MNTQISRSRFSKDPVQIRLSGAGGQGLITAGVILAEAAVVDGKNVVQTQSYGPEARLGASKSEVIISTKKIAYPQVTKPDILLCLSQDAFEKYFPQTNSDTLLILDSGQIEPQASDGRLIYALPITETAAATGSKVVANVVALGVMNALAGLVMPSSLREAVAKRVPERFRALNEHALEAGEKLAEPLKNRKETVA</sequence>
<dbReference type="Proteomes" id="UP000179157">
    <property type="component" value="Unassembled WGS sequence"/>
</dbReference>
<evidence type="ECO:0000313" key="3">
    <source>
        <dbReference type="EMBL" id="OGF54464.1"/>
    </source>
</evidence>
<organism evidence="3 4">
    <name type="scientific">Fraserbacteria sp. (strain RBG_16_55_9)</name>
    <dbReference type="NCBI Taxonomy" id="1817864"/>
    <lineage>
        <taxon>Bacteria</taxon>
        <taxon>Candidatus Fraseribacteriota</taxon>
    </lineage>
</organism>
<dbReference type="Pfam" id="PF01558">
    <property type="entry name" value="POR"/>
    <property type="match status" value="1"/>
</dbReference>
<evidence type="ECO:0000313" key="4">
    <source>
        <dbReference type="Proteomes" id="UP000179157"/>
    </source>
</evidence>
<dbReference type="InterPro" id="IPR019752">
    <property type="entry name" value="Pyrv/ketoisovalerate_OxRed_cat"/>
</dbReference>
<dbReference type="PANTHER" id="PTHR42730">
    <property type="entry name" value="2-OXOGLUTARATE SYNTHASE SUBUNIT KORC"/>
    <property type="match status" value="1"/>
</dbReference>
<comment type="caution">
    <text evidence="3">The sequence shown here is derived from an EMBL/GenBank/DDBJ whole genome shotgun (WGS) entry which is preliminary data.</text>
</comment>
<reference evidence="3 4" key="1">
    <citation type="journal article" date="2016" name="Nat. Commun.">
        <title>Thousands of microbial genomes shed light on interconnected biogeochemical processes in an aquifer system.</title>
        <authorList>
            <person name="Anantharaman K."/>
            <person name="Brown C.T."/>
            <person name="Hug L.A."/>
            <person name="Sharon I."/>
            <person name="Castelle C.J."/>
            <person name="Probst A.J."/>
            <person name="Thomas B.C."/>
            <person name="Singh A."/>
            <person name="Wilkins M.J."/>
            <person name="Karaoz U."/>
            <person name="Brodie E.L."/>
            <person name="Williams K.H."/>
            <person name="Hubbard S.S."/>
            <person name="Banfield J.F."/>
        </authorList>
    </citation>
    <scope>NUCLEOTIDE SEQUENCE [LARGE SCALE GENOMIC DNA]</scope>
    <source>
        <strain evidence="4">RBG_16_55_9</strain>
    </source>
</reference>
<evidence type="ECO:0000256" key="1">
    <source>
        <dbReference type="ARBA" id="ARBA00023002"/>
    </source>
</evidence>
<dbReference type="Gene3D" id="3.40.920.10">
    <property type="entry name" value="Pyruvate-ferredoxin oxidoreductase, PFOR, domain III"/>
    <property type="match status" value="1"/>
</dbReference>
<dbReference type="STRING" id="1817864.A2Z21_00705"/>
<dbReference type="AlphaFoldDB" id="A0A1F5UTI5"/>
<evidence type="ECO:0000259" key="2">
    <source>
        <dbReference type="Pfam" id="PF01558"/>
    </source>
</evidence>
<proteinExistence type="predicted"/>
<dbReference type="InterPro" id="IPR052554">
    <property type="entry name" value="2-oxoglutarate_synth_KorC"/>
</dbReference>
<accession>A0A1F5UTI5</accession>
<dbReference type="InterPro" id="IPR002869">
    <property type="entry name" value="Pyrv_flavodox_OxRed_cen"/>
</dbReference>
<name>A0A1F5UTI5_FRAXR</name>
<dbReference type="PANTHER" id="PTHR42730:SF1">
    <property type="entry name" value="2-OXOGLUTARATE SYNTHASE SUBUNIT KORC"/>
    <property type="match status" value="1"/>
</dbReference>
<feature type="domain" description="Pyruvate/ketoisovalerate oxidoreductase catalytic" evidence="2">
    <location>
        <begin position="23"/>
        <end position="181"/>
    </location>
</feature>
<gene>
    <name evidence="3" type="ORF">A2Z21_00705</name>
</gene>
<dbReference type="SUPFAM" id="SSF53323">
    <property type="entry name" value="Pyruvate-ferredoxin oxidoreductase, PFOR, domain III"/>
    <property type="match status" value="1"/>
</dbReference>
<dbReference type="GO" id="GO:0016903">
    <property type="term" value="F:oxidoreductase activity, acting on the aldehyde or oxo group of donors"/>
    <property type="evidence" value="ECO:0007669"/>
    <property type="project" value="InterPro"/>
</dbReference>
<dbReference type="EMBL" id="MFGX01000079">
    <property type="protein sequence ID" value="OGF54464.1"/>
    <property type="molecule type" value="Genomic_DNA"/>
</dbReference>